<dbReference type="GO" id="GO:0008703">
    <property type="term" value="F:5-amino-6-(5-phosphoribosylamino)uracil reductase activity"/>
    <property type="evidence" value="ECO:0007669"/>
    <property type="project" value="InterPro"/>
</dbReference>
<dbReference type="Proteomes" id="UP000535437">
    <property type="component" value="Unassembled WGS sequence"/>
</dbReference>
<dbReference type="GO" id="GO:0009231">
    <property type="term" value="P:riboflavin biosynthetic process"/>
    <property type="evidence" value="ECO:0007669"/>
    <property type="project" value="InterPro"/>
</dbReference>
<accession>A0A7Z0KAN0</accession>
<dbReference type="AlphaFoldDB" id="A0A7Z0KAN0"/>
<protein>
    <submittedName>
        <fullName evidence="2">Dihydrofolate reductase</fullName>
    </submittedName>
</protein>
<dbReference type="InterPro" id="IPR002734">
    <property type="entry name" value="RibDG_C"/>
</dbReference>
<dbReference type="InterPro" id="IPR050765">
    <property type="entry name" value="Riboflavin_Biosynth_HTPR"/>
</dbReference>
<dbReference type="PANTHER" id="PTHR38011:SF11">
    <property type="entry name" value="2,5-DIAMINO-6-RIBOSYLAMINO-4(3H)-PYRIMIDINONE 5'-PHOSPHATE REDUCTASE"/>
    <property type="match status" value="1"/>
</dbReference>
<evidence type="ECO:0000259" key="1">
    <source>
        <dbReference type="Pfam" id="PF01872"/>
    </source>
</evidence>
<dbReference type="PANTHER" id="PTHR38011">
    <property type="entry name" value="DIHYDROFOLATE REDUCTASE FAMILY PROTEIN (AFU_ORTHOLOGUE AFUA_8G06820)"/>
    <property type="match status" value="1"/>
</dbReference>
<keyword evidence="3" id="KW-1185">Reference proteome</keyword>
<comment type="caution">
    <text evidence="2">The sequence shown here is derived from an EMBL/GenBank/DDBJ whole genome shotgun (WGS) entry which is preliminary data.</text>
</comment>
<evidence type="ECO:0000313" key="3">
    <source>
        <dbReference type="Proteomes" id="UP000535437"/>
    </source>
</evidence>
<feature type="domain" description="Bacterial bifunctional deaminase-reductase C-terminal" evidence="1">
    <location>
        <begin position="7"/>
        <end position="154"/>
    </location>
</feature>
<proteinExistence type="predicted"/>
<dbReference type="SUPFAM" id="SSF53597">
    <property type="entry name" value="Dihydrofolate reductase-like"/>
    <property type="match status" value="1"/>
</dbReference>
<name>A0A7Z0KAN0_9MICC</name>
<dbReference type="InterPro" id="IPR024072">
    <property type="entry name" value="DHFR-like_dom_sf"/>
</dbReference>
<dbReference type="Gene3D" id="3.40.430.10">
    <property type="entry name" value="Dihydrofolate Reductase, subunit A"/>
    <property type="match status" value="1"/>
</dbReference>
<organism evidence="2 3">
    <name type="scientific">Nesterenkonia xinjiangensis</name>
    <dbReference type="NCBI Taxonomy" id="225327"/>
    <lineage>
        <taxon>Bacteria</taxon>
        <taxon>Bacillati</taxon>
        <taxon>Actinomycetota</taxon>
        <taxon>Actinomycetes</taxon>
        <taxon>Micrococcales</taxon>
        <taxon>Micrococcaceae</taxon>
        <taxon>Nesterenkonia</taxon>
    </lineage>
</organism>
<gene>
    <name evidence="2" type="ORF">HNR09_002464</name>
</gene>
<evidence type="ECO:0000313" key="2">
    <source>
        <dbReference type="EMBL" id="NYJ79053.1"/>
    </source>
</evidence>
<sequence length="183" mass="19419">MTTFLYAASASVDGRIAGPDGDMSWLLPHMGADPVMERLMPDLQALLVGRRTFDGDDPHAGDPEKEGPLEGQWEGAQILLTHRPPRPEPEGITVTTDLDAALSACRAAAPEGIVSILGADVARQCFRAQVVDLVLVNTVPVLLGGGTPLLSDTMGPIDLELLEQEPSAAGHSRLLRVVHHPRG</sequence>
<dbReference type="RefSeq" id="WP_179542325.1">
    <property type="nucleotide sequence ID" value="NZ_BAAALL010000001.1"/>
</dbReference>
<dbReference type="Pfam" id="PF01872">
    <property type="entry name" value="RibD_C"/>
    <property type="match status" value="1"/>
</dbReference>
<reference evidence="2 3" key="1">
    <citation type="submission" date="2020-07" db="EMBL/GenBank/DDBJ databases">
        <title>Sequencing the genomes of 1000 actinobacteria strains.</title>
        <authorList>
            <person name="Klenk H.-P."/>
        </authorList>
    </citation>
    <scope>NUCLEOTIDE SEQUENCE [LARGE SCALE GENOMIC DNA]</scope>
    <source>
        <strain evidence="2 3">DSM 15475</strain>
    </source>
</reference>
<dbReference type="EMBL" id="JACCFY010000001">
    <property type="protein sequence ID" value="NYJ79053.1"/>
    <property type="molecule type" value="Genomic_DNA"/>
</dbReference>